<keyword evidence="5 7" id="KW-1133">Transmembrane helix</keyword>
<keyword evidence="9" id="KW-1185">Reference proteome</keyword>
<keyword evidence="4 7" id="KW-0812">Transmembrane</keyword>
<evidence type="ECO:0000313" key="9">
    <source>
        <dbReference type="Proteomes" id="UP000245466"/>
    </source>
</evidence>
<dbReference type="InterPro" id="IPR051907">
    <property type="entry name" value="DoxX-like_oxidoreductase"/>
</dbReference>
<dbReference type="Pfam" id="PF02635">
    <property type="entry name" value="DsrE"/>
    <property type="match status" value="1"/>
</dbReference>
<dbReference type="SUPFAM" id="SSF75169">
    <property type="entry name" value="DsrEFH-like"/>
    <property type="match status" value="1"/>
</dbReference>
<reference evidence="8 9" key="1">
    <citation type="submission" date="2018-04" db="EMBL/GenBank/DDBJ databases">
        <title>Genomic Encyclopedia of Type Strains, Phase IV (KMG-IV): sequencing the most valuable type-strain genomes for metagenomic binning, comparative biology and taxonomic classification.</title>
        <authorList>
            <person name="Goeker M."/>
        </authorList>
    </citation>
    <scope>NUCLEOTIDE SEQUENCE [LARGE SCALE GENOMIC DNA]</scope>
    <source>
        <strain evidence="8 9">DSM 100231</strain>
    </source>
</reference>
<evidence type="ECO:0000256" key="1">
    <source>
        <dbReference type="ARBA" id="ARBA00004651"/>
    </source>
</evidence>
<dbReference type="InterPro" id="IPR003787">
    <property type="entry name" value="Sulphur_relay_DsrE/F-like"/>
</dbReference>
<evidence type="ECO:0000256" key="5">
    <source>
        <dbReference type="ARBA" id="ARBA00022989"/>
    </source>
</evidence>
<keyword evidence="6 7" id="KW-0472">Membrane</keyword>
<gene>
    <name evidence="8" type="ORF">C8E01_103103</name>
</gene>
<feature type="transmembrane region" description="Helical" evidence="7">
    <location>
        <begin position="81"/>
        <end position="101"/>
    </location>
</feature>
<dbReference type="AlphaFoldDB" id="A0A2U1B165"/>
<dbReference type="PANTHER" id="PTHR33452">
    <property type="entry name" value="OXIDOREDUCTASE CATD-RELATED"/>
    <property type="match status" value="1"/>
</dbReference>
<dbReference type="PANTHER" id="PTHR33452:SF1">
    <property type="entry name" value="INNER MEMBRANE PROTEIN YPHA-RELATED"/>
    <property type="match status" value="1"/>
</dbReference>
<name>A0A2U1B165_9BACT</name>
<comment type="subcellular location">
    <subcellularLocation>
        <location evidence="1">Cell membrane</location>
        <topology evidence="1">Multi-pass membrane protein</topology>
    </subcellularLocation>
</comment>
<dbReference type="Proteomes" id="UP000245466">
    <property type="component" value="Unassembled WGS sequence"/>
</dbReference>
<comment type="caution">
    <text evidence="8">The sequence shown here is derived from an EMBL/GenBank/DDBJ whole genome shotgun (WGS) entry which is preliminary data.</text>
</comment>
<feature type="transmembrane region" description="Helical" evidence="7">
    <location>
        <begin position="51"/>
        <end position="74"/>
    </location>
</feature>
<evidence type="ECO:0000313" key="8">
    <source>
        <dbReference type="EMBL" id="PVY42237.1"/>
    </source>
</evidence>
<feature type="transmembrane region" description="Helical" evidence="7">
    <location>
        <begin position="151"/>
        <end position="171"/>
    </location>
</feature>
<dbReference type="InterPro" id="IPR032808">
    <property type="entry name" value="DoxX"/>
</dbReference>
<proteinExistence type="inferred from homology"/>
<feature type="transmembrane region" description="Helical" evidence="7">
    <location>
        <begin position="12"/>
        <end position="31"/>
    </location>
</feature>
<evidence type="ECO:0000256" key="6">
    <source>
        <dbReference type="ARBA" id="ARBA00023136"/>
    </source>
</evidence>
<protein>
    <submittedName>
        <fullName evidence="8">Putative oxidoreductase</fullName>
    </submittedName>
</protein>
<keyword evidence="3" id="KW-1003">Cell membrane</keyword>
<dbReference type="GO" id="GO:0005886">
    <property type="term" value="C:plasma membrane"/>
    <property type="evidence" value="ECO:0007669"/>
    <property type="project" value="UniProtKB-SubCell"/>
</dbReference>
<dbReference type="Gene3D" id="3.40.1260.10">
    <property type="entry name" value="DsrEFH-like"/>
    <property type="match status" value="1"/>
</dbReference>
<organism evidence="8 9">
    <name type="scientific">Pontibacter virosus</name>
    <dbReference type="NCBI Taxonomy" id="1765052"/>
    <lineage>
        <taxon>Bacteria</taxon>
        <taxon>Pseudomonadati</taxon>
        <taxon>Bacteroidota</taxon>
        <taxon>Cytophagia</taxon>
        <taxon>Cytophagales</taxon>
        <taxon>Hymenobacteraceae</taxon>
        <taxon>Pontibacter</taxon>
    </lineage>
</organism>
<evidence type="ECO:0000256" key="3">
    <source>
        <dbReference type="ARBA" id="ARBA00022475"/>
    </source>
</evidence>
<sequence>MENNLLQKLSFLVLRIMGSLIFIMAGFNHLLQTAGAAARLEKAPFAHLASWIAPAETLIILSGVGLLIGGSMLLAGFKTRLAAALLLAILIPITLTVQVGAEGSGPLFKNIALIGMLLFFIVNGAVHYGLDQTFFQNKQMKSTLKNKISGNYVAVLAVGLLMFLGSCATGTTAAQSTPATTTAAEVGGKKYAVLISQPNHLKAAVNTAETITKESRYQRESFVVMACGKSVEAFVKGSNMAQEFDKGKAAGITYRVCGMSLKQFNIDASTLVDCVEVIPNGLTYMFDLQEQGYTTVEL</sequence>
<dbReference type="Pfam" id="PF07681">
    <property type="entry name" value="DoxX"/>
    <property type="match status" value="1"/>
</dbReference>
<evidence type="ECO:0000256" key="7">
    <source>
        <dbReference type="SAM" id="Phobius"/>
    </source>
</evidence>
<accession>A0A2U1B165</accession>
<feature type="transmembrane region" description="Helical" evidence="7">
    <location>
        <begin position="107"/>
        <end position="130"/>
    </location>
</feature>
<dbReference type="EMBL" id="QEKI01000003">
    <property type="protein sequence ID" value="PVY42237.1"/>
    <property type="molecule type" value="Genomic_DNA"/>
</dbReference>
<dbReference type="InterPro" id="IPR027396">
    <property type="entry name" value="DsrEFH-like"/>
</dbReference>
<dbReference type="OrthoDB" id="7425328at2"/>
<comment type="similarity">
    <text evidence="2">Belongs to the DoxX family.</text>
</comment>
<evidence type="ECO:0000256" key="4">
    <source>
        <dbReference type="ARBA" id="ARBA00022692"/>
    </source>
</evidence>
<dbReference type="RefSeq" id="WP_116542415.1">
    <property type="nucleotide sequence ID" value="NZ_QEKI01000003.1"/>
</dbReference>
<evidence type="ECO:0000256" key="2">
    <source>
        <dbReference type="ARBA" id="ARBA00006679"/>
    </source>
</evidence>